<dbReference type="InterPro" id="IPR051599">
    <property type="entry name" value="Cell_Envelope_Assoc"/>
</dbReference>
<organism evidence="3 4">
    <name type="scientific">Nakamurella multipartita (strain ATCC 700099 / DSM 44233 / CIP 104796 / JCM 9543 / NBRC 105858 / Y-104)</name>
    <name type="common">Microsphaera multipartita</name>
    <dbReference type="NCBI Taxonomy" id="479431"/>
    <lineage>
        <taxon>Bacteria</taxon>
        <taxon>Bacillati</taxon>
        <taxon>Actinomycetota</taxon>
        <taxon>Actinomycetes</taxon>
        <taxon>Nakamurellales</taxon>
        <taxon>Nakamurellaceae</taxon>
        <taxon>Nakamurella</taxon>
    </lineage>
</organism>
<dbReference type="Pfam" id="PF02698">
    <property type="entry name" value="DUF218"/>
    <property type="match status" value="1"/>
</dbReference>
<feature type="transmembrane region" description="Helical" evidence="1">
    <location>
        <begin position="7"/>
        <end position="26"/>
    </location>
</feature>
<evidence type="ECO:0000313" key="4">
    <source>
        <dbReference type="Proteomes" id="UP000002218"/>
    </source>
</evidence>
<dbReference type="HOGENOM" id="CLU_051474_3_0_11"/>
<sequence length="203" mass="20834">MRTFGRYLAGTVLVGLLVVVGTWVRVGQIGDRDERAAADAIVVLGAAQYNGDPSPVFQARLDHAAELYRAGVAPRIVTVGGGQVDDATTEGAAGAAYLQAAGIDRAALTAVGEGGDTLASLRAAAPVLAELGVSSVVLVTDPAHSARSALMARDLGWTVQTSPVRQGPAVRDSVHAEYQLRETLGLLYYRVVGGSSGISAPVL</sequence>
<dbReference type="PANTHER" id="PTHR30336">
    <property type="entry name" value="INNER MEMBRANE PROTEIN, PROBABLE PERMEASE"/>
    <property type="match status" value="1"/>
</dbReference>
<dbReference type="Proteomes" id="UP000002218">
    <property type="component" value="Chromosome"/>
</dbReference>
<dbReference type="PANTHER" id="PTHR30336:SF20">
    <property type="entry name" value="DUF218 DOMAIN-CONTAINING PROTEIN"/>
    <property type="match status" value="1"/>
</dbReference>
<accession>C8XHB3</accession>
<dbReference type="InterPro" id="IPR003848">
    <property type="entry name" value="DUF218"/>
</dbReference>
<dbReference type="AlphaFoldDB" id="C8XHB3"/>
<keyword evidence="1" id="KW-1133">Transmembrane helix</keyword>
<dbReference type="OrthoDB" id="9782395at2"/>
<name>C8XHB3_NAKMY</name>
<dbReference type="Gene3D" id="3.40.50.620">
    <property type="entry name" value="HUPs"/>
    <property type="match status" value="1"/>
</dbReference>
<gene>
    <name evidence="3" type="ordered locus">Namu_1930</name>
</gene>
<evidence type="ECO:0000256" key="1">
    <source>
        <dbReference type="SAM" id="Phobius"/>
    </source>
</evidence>
<keyword evidence="1" id="KW-0472">Membrane</keyword>
<dbReference type="CDD" id="cd06259">
    <property type="entry name" value="YdcF-like"/>
    <property type="match status" value="1"/>
</dbReference>
<dbReference type="KEGG" id="nml:Namu_1930"/>
<reference evidence="3 4" key="2">
    <citation type="journal article" date="2010" name="Stand. Genomic Sci.">
        <title>Complete genome sequence of Nakamurella multipartita type strain (Y-104).</title>
        <authorList>
            <person name="Tice H."/>
            <person name="Mayilraj S."/>
            <person name="Sims D."/>
            <person name="Lapidus A."/>
            <person name="Nolan M."/>
            <person name="Lucas S."/>
            <person name="Glavina Del Rio T."/>
            <person name="Copeland A."/>
            <person name="Cheng J.F."/>
            <person name="Meincke L."/>
            <person name="Bruce D."/>
            <person name="Goodwin L."/>
            <person name="Pitluck S."/>
            <person name="Ivanova N."/>
            <person name="Mavromatis K."/>
            <person name="Ovchinnikova G."/>
            <person name="Pati A."/>
            <person name="Chen A."/>
            <person name="Palaniappan K."/>
            <person name="Land M."/>
            <person name="Hauser L."/>
            <person name="Chang Y.J."/>
            <person name="Jeffries C.D."/>
            <person name="Detter J.C."/>
            <person name="Brettin T."/>
            <person name="Rohde M."/>
            <person name="Goker M."/>
            <person name="Bristow J."/>
            <person name="Eisen J.A."/>
            <person name="Markowitz V."/>
            <person name="Hugenholtz P."/>
            <person name="Kyrpides N.C."/>
            <person name="Klenk H.P."/>
            <person name="Chen F."/>
        </authorList>
    </citation>
    <scope>NUCLEOTIDE SEQUENCE [LARGE SCALE GENOMIC DNA]</scope>
    <source>
        <strain evidence="4">ATCC 700099 / DSM 44233 / CIP 104796 / JCM 9543 / NBRC 105858 / Y-104</strain>
    </source>
</reference>
<dbReference type="InterPro" id="IPR014729">
    <property type="entry name" value="Rossmann-like_a/b/a_fold"/>
</dbReference>
<evidence type="ECO:0000313" key="3">
    <source>
        <dbReference type="EMBL" id="ACV78319.1"/>
    </source>
</evidence>
<reference evidence="4" key="1">
    <citation type="submission" date="2009-09" db="EMBL/GenBank/DDBJ databases">
        <title>The complete genome of Nakamurella multipartita DSM 44233.</title>
        <authorList>
            <consortium name="US DOE Joint Genome Institute (JGI-PGF)"/>
            <person name="Lucas S."/>
            <person name="Copeland A."/>
            <person name="Lapidus A."/>
            <person name="Glavina del Rio T."/>
            <person name="Dalin E."/>
            <person name="Tice H."/>
            <person name="Bruce D."/>
            <person name="Goodwin L."/>
            <person name="Pitluck S."/>
            <person name="Kyrpides N."/>
            <person name="Mavromatis K."/>
            <person name="Ivanova N."/>
            <person name="Ovchinnikova G."/>
            <person name="Sims D."/>
            <person name="Meincke L."/>
            <person name="Brettin T."/>
            <person name="Detter J.C."/>
            <person name="Han C."/>
            <person name="Larimer F."/>
            <person name="Land M."/>
            <person name="Hauser L."/>
            <person name="Markowitz V."/>
            <person name="Cheng J.-F."/>
            <person name="Hugenholtz P."/>
            <person name="Woyke T."/>
            <person name="Wu D."/>
            <person name="Klenk H.-P."/>
            <person name="Eisen J.A."/>
        </authorList>
    </citation>
    <scope>NUCLEOTIDE SEQUENCE [LARGE SCALE GENOMIC DNA]</scope>
    <source>
        <strain evidence="4">ATCC 700099 / DSM 44233 / CIP 104796 / JCM 9543 / NBRC 105858 / Y-104</strain>
    </source>
</reference>
<dbReference type="RefSeq" id="WP_015747220.1">
    <property type="nucleotide sequence ID" value="NC_013235.1"/>
</dbReference>
<feature type="domain" description="DUF218" evidence="2">
    <location>
        <begin position="39"/>
        <end position="185"/>
    </location>
</feature>
<proteinExistence type="predicted"/>
<dbReference type="InParanoid" id="C8XHB3"/>
<dbReference type="eggNOG" id="COG1434">
    <property type="taxonomic scope" value="Bacteria"/>
</dbReference>
<protein>
    <recommendedName>
        <fullName evidence="2">DUF218 domain-containing protein</fullName>
    </recommendedName>
</protein>
<dbReference type="EMBL" id="CP001737">
    <property type="protein sequence ID" value="ACV78319.1"/>
    <property type="molecule type" value="Genomic_DNA"/>
</dbReference>
<evidence type="ECO:0000259" key="2">
    <source>
        <dbReference type="Pfam" id="PF02698"/>
    </source>
</evidence>
<keyword evidence="1" id="KW-0812">Transmembrane</keyword>
<dbReference type="GO" id="GO:0005886">
    <property type="term" value="C:plasma membrane"/>
    <property type="evidence" value="ECO:0007669"/>
    <property type="project" value="TreeGrafter"/>
</dbReference>
<keyword evidence="4" id="KW-1185">Reference proteome</keyword>
<dbReference type="STRING" id="479431.Namu_1930"/>